<evidence type="ECO:0000256" key="1">
    <source>
        <dbReference type="SAM" id="SignalP"/>
    </source>
</evidence>
<name>A0ABT2FF89_9GAMM</name>
<dbReference type="RefSeq" id="WP_238894147.1">
    <property type="nucleotide sequence ID" value="NZ_JAKOGG010000001.1"/>
</dbReference>
<feature type="signal peptide" evidence="1">
    <location>
        <begin position="1"/>
        <end position="18"/>
    </location>
</feature>
<proteinExistence type="predicted"/>
<sequence length="172" mass="19493">MKYVLLMLTLLVSGCASVSDKDSSHLVTFDEQDFVGISPSSIRARLTVDDFVKLRTITLGAEIVSAEGKVRKEFPLSLVGIDMMQAERSWIFVTQSRNRYEFQLSAAGQQQFAEFQQWLAEQQCTGYSYAFDVSFADDINRSFSYSLKLLLSPSKGYITMIDNRRVHSPFES</sequence>
<keyword evidence="1" id="KW-0732">Signal</keyword>
<comment type="caution">
    <text evidence="2">The sequence shown here is derived from an EMBL/GenBank/DDBJ whole genome shotgun (WGS) entry which is preliminary data.</text>
</comment>
<accession>A0ABT2FF89</accession>
<evidence type="ECO:0000313" key="2">
    <source>
        <dbReference type="EMBL" id="MCS4554861.1"/>
    </source>
</evidence>
<dbReference type="EMBL" id="JAKOGG010000001">
    <property type="protein sequence ID" value="MCS4554861.1"/>
    <property type="molecule type" value="Genomic_DNA"/>
</dbReference>
<reference evidence="2 3" key="1">
    <citation type="submission" date="2022-02" db="EMBL/GenBank/DDBJ databases">
        <authorList>
            <person name="Zhuang L."/>
        </authorList>
    </citation>
    <scope>NUCLEOTIDE SEQUENCE [LARGE SCALE GENOMIC DNA]</scope>
    <source>
        <strain evidence="2 3">C32</strain>
    </source>
</reference>
<evidence type="ECO:0008006" key="4">
    <source>
        <dbReference type="Google" id="ProtNLM"/>
    </source>
</evidence>
<keyword evidence="3" id="KW-1185">Reference proteome</keyword>
<gene>
    <name evidence="2" type="ORF">L9G74_00230</name>
</gene>
<reference evidence="3" key="2">
    <citation type="submission" date="2023-07" db="EMBL/GenBank/DDBJ databases">
        <title>Shewanella mangrovi sp. nov., an acetaldehyde- degrading bacterium isolated from mangrove sediment.</title>
        <authorList>
            <person name="Liu Y."/>
        </authorList>
    </citation>
    <scope>NUCLEOTIDE SEQUENCE [LARGE SCALE GENOMIC DNA]</scope>
    <source>
        <strain evidence="3">C32</strain>
    </source>
</reference>
<organism evidence="2 3">
    <name type="scientific">Shewanella electrica</name>
    <dbReference type="NCBI Taxonomy" id="515560"/>
    <lineage>
        <taxon>Bacteria</taxon>
        <taxon>Pseudomonadati</taxon>
        <taxon>Pseudomonadota</taxon>
        <taxon>Gammaproteobacteria</taxon>
        <taxon>Alteromonadales</taxon>
        <taxon>Shewanellaceae</taxon>
        <taxon>Shewanella</taxon>
    </lineage>
</organism>
<dbReference type="Proteomes" id="UP001201549">
    <property type="component" value="Unassembled WGS sequence"/>
</dbReference>
<evidence type="ECO:0000313" key="3">
    <source>
        <dbReference type="Proteomes" id="UP001201549"/>
    </source>
</evidence>
<protein>
    <recommendedName>
        <fullName evidence="4">Lipoprotein</fullName>
    </recommendedName>
</protein>
<dbReference type="PROSITE" id="PS51257">
    <property type="entry name" value="PROKAR_LIPOPROTEIN"/>
    <property type="match status" value="1"/>
</dbReference>
<feature type="chain" id="PRO_5046939947" description="Lipoprotein" evidence="1">
    <location>
        <begin position="19"/>
        <end position="172"/>
    </location>
</feature>